<evidence type="ECO:0000256" key="2">
    <source>
        <dbReference type="SAM" id="SignalP"/>
    </source>
</evidence>
<feature type="chain" id="PRO_5015665719" description="Apple domain-containing protein" evidence="2">
    <location>
        <begin position="17"/>
        <end position="369"/>
    </location>
</feature>
<evidence type="ECO:0000256" key="1">
    <source>
        <dbReference type="SAM" id="MobiDB-lite"/>
    </source>
</evidence>
<feature type="signal peptide" evidence="2">
    <location>
        <begin position="1"/>
        <end position="16"/>
    </location>
</feature>
<keyword evidence="2" id="KW-0732">Signal</keyword>
<dbReference type="AlphaFoldDB" id="A0A2T2NV12"/>
<evidence type="ECO:0008006" key="5">
    <source>
        <dbReference type="Google" id="ProtNLM"/>
    </source>
</evidence>
<gene>
    <name evidence="3" type="ORF">BS50DRAFT_599541</name>
</gene>
<reference evidence="3 4" key="1">
    <citation type="journal article" date="2018" name="Front. Microbiol.">
        <title>Genome-Wide Analysis of Corynespora cassiicola Leaf Fall Disease Putative Effectors.</title>
        <authorList>
            <person name="Lopez D."/>
            <person name="Ribeiro S."/>
            <person name="Label P."/>
            <person name="Fumanal B."/>
            <person name="Venisse J.S."/>
            <person name="Kohler A."/>
            <person name="de Oliveira R.R."/>
            <person name="Labutti K."/>
            <person name="Lipzen A."/>
            <person name="Lail K."/>
            <person name="Bauer D."/>
            <person name="Ohm R.A."/>
            <person name="Barry K.W."/>
            <person name="Spatafora J."/>
            <person name="Grigoriev I.V."/>
            <person name="Martin F.M."/>
            <person name="Pujade-Renaud V."/>
        </authorList>
    </citation>
    <scope>NUCLEOTIDE SEQUENCE [LARGE SCALE GENOMIC DNA]</scope>
    <source>
        <strain evidence="3 4">Philippines</strain>
    </source>
</reference>
<dbReference type="STRING" id="1448308.A0A2T2NV12"/>
<dbReference type="PANTHER" id="PTHR36578">
    <property type="entry name" value="CHROMOSOME 15, WHOLE GENOME SHOTGUN SEQUENCE"/>
    <property type="match status" value="1"/>
</dbReference>
<sequence>MRSTLFISAICGLAAAAPAPAPQQIDVVGAANDLVPLSVLGPDATAVPGAKPTYNAVAAAKSDAEDVPSDPITSNTSGKRGIQKRDACSTQPGGNGPIPGDGSVEAYLAGNSILAQTAQAAGTPRGYVKSFTNLQGSTQQAGYLTYKNLDGGAYNVDACAAFCDSVRYCLGFNIYYERDPSVDPGQACPNPAPFTNVKCSLYGYPVAAGSATNTGQWRNQFHVVIAGSNGYSKMAPCPYPGALTNFTGPSDYLHGAINAPLDNGYDTYLGMRLFNDGPYDPSRCAAVCQATTAYDRATAGPDGKYKPCNFFNSYVLLKNDVPQGTYCSFYTRSWDSSYAVNTGYWYGDDTYKVVGSFTYELTTLDDGQI</sequence>
<proteinExistence type="predicted"/>
<organism evidence="3 4">
    <name type="scientific">Corynespora cassiicola Philippines</name>
    <dbReference type="NCBI Taxonomy" id="1448308"/>
    <lineage>
        <taxon>Eukaryota</taxon>
        <taxon>Fungi</taxon>
        <taxon>Dikarya</taxon>
        <taxon>Ascomycota</taxon>
        <taxon>Pezizomycotina</taxon>
        <taxon>Dothideomycetes</taxon>
        <taxon>Pleosporomycetidae</taxon>
        <taxon>Pleosporales</taxon>
        <taxon>Corynesporascaceae</taxon>
        <taxon>Corynespora</taxon>
    </lineage>
</organism>
<evidence type="ECO:0000313" key="3">
    <source>
        <dbReference type="EMBL" id="PSN69230.1"/>
    </source>
</evidence>
<dbReference type="Proteomes" id="UP000240883">
    <property type="component" value="Unassembled WGS sequence"/>
</dbReference>
<feature type="region of interest" description="Disordered" evidence="1">
    <location>
        <begin position="61"/>
        <end position="100"/>
    </location>
</feature>
<evidence type="ECO:0000313" key="4">
    <source>
        <dbReference type="Proteomes" id="UP000240883"/>
    </source>
</evidence>
<dbReference type="OrthoDB" id="271448at2759"/>
<dbReference type="EMBL" id="KZ678133">
    <property type="protein sequence ID" value="PSN69230.1"/>
    <property type="molecule type" value="Genomic_DNA"/>
</dbReference>
<accession>A0A2T2NV12</accession>
<protein>
    <recommendedName>
        <fullName evidence="5">Apple domain-containing protein</fullName>
    </recommendedName>
</protein>
<dbReference type="PANTHER" id="PTHR36578:SF1">
    <property type="entry name" value="APPLE DOMAIN-CONTAINING PROTEIN"/>
    <property type="match status" value="1"/>
</dbReference>
<keyword evidence="4" id="KW-1185">Reference proteome</keyword>
<name>A0A2T2NV12_CORCC</name>